<feature type="signal peptide" evidence="1">
    <location>
        <begin position="1"/>
        <end position="17"/>
    </location>
</feature>
<sequence>MAILLLLLLAIIGAVELGVLTGSNFTSARWLMALESKPFCLLVVLDTTSSGKIGPPHHALCQAESL</sequence>
<dbReference type="Proteomes" id="UP000887565">
    <property type="component" value="Unplaced"/>
</dbReference>
<dbReference type="WBParaSite" id="nRc.2.0.1.t26746-RA">
    <property type="protein sequence ID" value="nRc.2.0.1.t26746-RA"/>
    <property type="gene ID" value="nRc.2.0.1.g26746"/>
</dbReference>
<accession>A0A915JL35</accession>
<dbReference type="AlphaFoldDB" id="A0A915JL35"/>
<organism evidence="2 3">
    <name type="scientific">Romanomermis culicivorax</name>
    <name type="common">Nematode worm</name>
    <dbReference type="NCBI Taxonomy" id="13658"/>
    <lineage>
        <taxon>Eukaryota</taxon>
        <taxon>Metazoa</taxon>
        <taxon>Ecdysozoa</taxon>
        <taxon>Nematoda</taxon>
        <taxon>Enoplea</taxon>
        <taxon>Dorylaimia</taxon>
        <taxon>Mermithida</taxon>
        <taxon>Mermithoidea</taxon>
        <taxon>Mermithidae</taxon>
        <taxon>Romanomermis</taxon>
    </lineage>
</organism>
<keyword evidence="2" id="KW-1185">Reference proteome</keyword>
<protein>
    <submittedName>
        <fullName evidence="3">Uncharacterized protein</fullName>
    </submittedName>
</protein>
<evidence type="ECO:0000313" key="3">
    <source>
        <dbReference type="WBParaSite" id="nRc.2.0.1.t26746-RA"/>
    </source>
</evidence>
<keyword evidence="1" id="KW-0732">Signal</keyword>
<name>A0A915JL35_ROMCU</name>
<feature type="chain" id="PRO_5037433066" evidence="1">
    <location>
        <begin position="18"/>
        <end position="66"/>
    </location>
</feature>
<evidence type="ECO:0000313" key="2">
    <source>
        <dbReference type="Proteomes" id="UP000887565"/>
    </source>
</evidence>
<proteinExistence type="predicted"/>
<evidence type="ECO:0000256" key="1">
    <source>
        <dbReference type="SAM" id="SignalP"/>
    </source>
</evidence>
<reference evidence="3" key="1">
    <citation type="submission" date="2022-11" db="UniProtKB">
        <authorList>
            <consortium name="WormBaseParasite"/>
        </authorList>
    </citation>
    <scope>IDENTIFICATION</scope>
</reference>